<dbReference type="InterPro" id="IPR001647">
    <property type="entry name" value="HTH_TetR"/>
</dbReference>
<dbReference type="SUPFAM" id="SSF48498">
    <property type="entry name" value="Tetracyclin repressor-like, C-terminal domain"/>
    <property type="match status" value="1"/>
</dbReference>
<dbReference type="GO" id="GO:0003700">
    <property type="term" value="F:DNA-binding transcription factor activity"/>
    <property type="evidence" value="ECO:0007669"/>
    <property type="project" value="TreeGrafter"/>
</dbReference>
<evidence type="ECO:0000256" key="3">
    <source>
        <dbReference type="ARBA" id="ARBA00023163"/>
    </source>
</evidence>
<feature type="domain" description="HTH tetR-type" evidence="5">
    <location>
        <begin position="16"/>
        <end position="76"/>
    </location>
</feature>
<evidence type="ECO:0000313" key="6">
    <source>
        <dbReference type="EMBL" id="QIS04205.1"/>
    </source>
</evidence>
<evidence type="ECO:0000259" key="5">
    <source>
        <dbReference type="PROSITE" id="PS50977"/>
    </source>
</evidence>
<proteinExistence type="predicted"/>
<dbReference type="RefSeq" id="WP_167463324.1">
    <property type="nucleotide sequence ID" value="NZ_CP046171.1"/>
</dbReference>
<dbReference type="PROSITE" id="PS50977">
    <property type="entry name" value="HTH_TETR_2"/>
    <property type="match status" value="1"/>
</dbReference>
<dbReference type="PANTHER" id="PTHR30055">
    <property type="entry name" value="HTH-TYPE TRANSCRIPTIONAL REGULATOR RUTR"/>
    <property type="match status" value="1"/>
</dbReference>
<name>A0A6G9XTH3_NOCBR</name>
<dbReference type="Pfam" id="PF00440">
    <property type="entry name" value="TetR_N"/>
    <property type="match status" value="1"/>
</dbReference>
<feature type="DNA-binding region" description="H-T-H motif" evidence="4">
    <location>
        <begin position="39"/>
        <end position="58"/>
    </location>
</feature>
<sequence>MSGTAKKPRQPRMDLAVRRTQVLDAALGLVVRQGYSAVTMEAVARAAELAKPRVYAAYPGRGPLLAALFEREQQRAIDALGAAMPEFTEDADFAGTLAAAAHNMLHAAAEHPDGVRLLLAAADDAPPEVRAHAAQARQVALDNLRALIAWSRAREGGVAELDDDLLAESLLATGEHLVRQAVTNPDEYGAERLSRFVAQAVEILAAGRRAVG</sequence>
<reference evidence="6 7" key="1">
    <citation type="journal article" date="2019" name="ACS Chem. Biol.">
        <title>Identification and Mobilization of a Cryptic Antibiotic Biosynthesis Gene Locus from a Human-Pathogenic Nocardia Isolate.</title>
        <authorList>
            <person name="Herisse M."/>
            <person name="Ishida K."/>
            <person name="Porter J.L."/>
            <person name="Howden B."/>
            <person name="Hertweck C."/>
            <person name="Stinear T.P."/>
            <person name="Pidot S.J."/>
        </authorList>
    </citation>
    <scope>NUCLEOTIDE SEQUENCE [LARGE SCALE GENOMIC DNA]</scope>
    <source>
        <strain evidence="6 7">AUSMDU00024985</strain>
    </source>
</reference>
<accession>A0A6G9XTH3</accession>
<evidence type="ECO:0000256" key="1">
    <source>
        <dbReference type="ARBA" id="ARBA00023015"/>
    </source>
</evidence>
<keyword evidence="3" id="KW-0804">Transcription</keyword>
<keyword evidence="2 4" id="KW-0238">DNA-binding</keyword>
<dbReference type="Proteomes" id="UP000501705">
    <property type="component" value="Chromosome"/>
</dbReference>
<dbReference type="Gene3D" id="1.10.357.10">
    <property type="entry name" value="Tetracycline Repressor, domain 2"/>
    <property type="match status" value="1"/>
</dbReference>
<organism evidence="6 7">
    <name type="scientific">Nocardia brasiliensis</name>
    <dbReference type="NCBI Taxonomy" id="37326"/>
    <lineage>
        <taxon>Bacteria</taxon>
        <taxon>Bacillati</taxon>
        <taxon>Actinomycetota</taxon>
        <taxon>Actinomycetes</taxon>
        <taxon>Mycobacteriales</taxon>
        <taxon>Nocardiaceae</taxon>
        <taxon>Nocardia</taxon>
    </lineage>
</organism>
<dbReference type="SUPFAM" id="SSF46689">
    <property type="entry name" value="Homeodomain-like"/>
    <property type="match status" value="1"/>
</dbReference>
<dbReference type="InterPro" id="IPR050109">
    <property type="entry name" value="HTH-type_TetR-like_transc_reg"/>
</dbReference>
<evidence type="ECO:0000256" key="4">
    <source>
        <dbReference type="PROSITE-ProRule" id="PRU00335"/>
    </source>
</evidence>
<keyword evidence="1" id="KW-0805">Transcription regulation</keyword>
<dbReference type="InterPro" id="IPR009057">
    <property type="entry name" value="Homeodomain-like_sf"/>
</dbReference>
<dbReference type="PANTHER" id="PTHR30055:SF234">
    <property type="entry name" value="HTH-TYPE TRANSCRIPTIONAL REGULATOR BETI"/>
    <property type="match status" value="1"/>
</dbReference>
<dbReference type="EMBL" id="CP046171">
    <property type="protein sequence ID" value="QIS04205.1"/>
    <property type="molecule type" value="Genomic_DNA"/>
</dbReference>
<dbReference type="AlphaFoldDB" id="A0A6G9XTH3"/>
<evidence type="ECO:0000313" key="7">
    <source>
        <dbReference type="Proteomes" id="UP000501705"/>
    </source>
</evidence>
<protein>
    <submittedName>
        <fullName evidence="6">TetR family transcriptional regulator</fullName>
    </submittedName>
</protein>
<dbReference type="InterPro" id="IPR036271">
    <property type="entry name" value="Tet_transcr_reg_TetR-rel_C_sf"/>
</dbReference>
<dbReference type="GO" id="GO:0000976">
    <property type="term" value="F:transcription cis-regulatory region binding"/>
    <property type="evidence" value="ECO:0007669"/>
    <property type="project" value="TreeGrafter"/>
</dbReference>
<gene>
    <name evidence="6" type="ORF">F5X71_19395</name>
</gene>
<evidence type="ECO:0000256" key="2">
    <source>
        <dbReference type="ARBA" id="ARBA00023125"/>
    </source>
</evidence>